<dbReference type="RefSeq" id="WP_174193441.1">
    <property type="nucleotide sequence ID" value="NZ_JABULH010000002.1"/>
</dbReference>
<dbReference type="Proteomes" id="UP000621447">
    <property type="component" value="Unassembled WGS sequence"/>
</dbReference>
<evidence type="ECO:0000313" key="1">
    <source>
        <dbReference type="EMBL" id="NTS64960.1"/>
    </source>
</evidence>
<protein>
    <submittedName>
        <fullName evidence="1">Uncharacterized protein</fullName>
    </submittedName>
</protein>
<accession>A0ABX2JM94</accession>
<proteinExistence type="predicted"/>
<evidence type="ECO:0000313" key="2">
    <source>
        <dbReference type="Proteomes" id="UP000621447"/>
    </source>
</evidence>
<keyword evidence="2" id="KW-1185">Reference proteome</keyword>
<dbReference type="EMBL" id="JABULH010000002">
    <property type="protein sequence ID" value="NTS64960.1"/>
    <property type="molecule type" value="Genomic_DNA"/>
</dbReference>
<reference evidence="1 2" key="1">
    <citation type="submission" date="2020-06" db="EMBL/GenBank/DDBJ databases">
        <title>Sphingomonas hominis sp. nov., a member of the Sphingomonas, isolated from the hair of a 22-year-old girl.</title>
        <authorList>
            <person name="Zhang D.-F."/>
            <person name="Cui X.-W."/>
        </authorList>
    </citation>
    <scope>NUCLEOTIDE SEQUENCE [LARGE SCALE GENOMIC DNA]</scope>
    <source>
        <strain evidence="1 2">HHU CXW</strain>
    </source>
</reference>
<organism evidence="1 2">
    <name type="scientific">Sphingomonas hominis</name>
    <dbReference type="NCBI Taxonomy" id="2741495"/>
    <lineage>
        <taxon>Bacteria</taxon>
        <taxon>Pseudomonadati</taxon>
        <taxon>Pseudomonadota</taxon>
        <taxon>Alphaproteobacteria</taxon>
        <taxon>Sphingomonadales</taxon>
        <taxon>Sphingomonadaceae</taxon>
        <taxon>Sphingomonas</taxon>
    </lineage>
</organism>
<comment type="caution">
    <text evidence="1">The sequence shown here is derived from an EMBL/GenBank/DDBJ whole genome shotgun (WGS) entry which is preliminary data.</text>
</comment>
<sequence>MTEASWSGGDAGAIAWTMSASLEDVPRGSEQVPEVTSLEKAVRAWQALAPEQRDAAVLTSERPVTLPGETPVDRFVGEAIGRLAEQLPGGGASARQ</sequence>
<gene>
    <name evidence="1" type="ORF">HRV97_07270</name>
</gene>
<name>A0ABX2JM94_9SPHN</name>